<feature type="compositionally biased region" description="Basic and acidic residues" evidence="1">
    <location>
        <begin position="52"/>
        <end position="63"/>
    </location>
</feature>
<feature type="compositionally biased region" description="Basic residues" evidence="1">
    <location>
        <begin position="110"/>
        <end position="120"/>
    </location>
</feature>
<dbReference type="AlphaFoldDB" id="A0A9D4NDU6"/>
<reference evidence="3" key="2">
    <citation type="submission" date="2020-11" db="EMBL/GenBank/DDBJ databases">
        <authorList>
            <person name="McCartney M.A."/>
            <person name="Auch B."/>
            <person name="Kono T."/>
            <person name="Mallez S."/>
            <person name="Becker A."/>
            <person name="Gohl D.M."/>
            <person name="Silverstein K.A.T."/>
            <person name="Koren S."/>
            <person name="Bechman K.B."/>
            <person name="Herman A."/>
            <person name="Abrahante J.E."/>
            <person name="Garbe J."/>
        </authorList>
    </citation>
    <scope>NUCLEOTIDE SEQUENCE</scope>
    <source>
        <strain evidence="3">Duluth1</strain>
        <tissue evidence="3">Whole animal</tissue>
    </source>
</reference>
<name>A0A9D4NDU6_DREPO</name>
<accession>A0A9D4NDU6</accession>
<feature type="domain" description="WH1" evidence="2">
    <location>
        <begin position="1"/>
        <end position="54"/>
    </location>
</feature>
<dbReference type="Pfam" id="PF00568">
    <property type="entry name" value="WH1"/>
    <property type="match status" value="1"/>
</dbReference>
<dbReference type="InterPro" id="IPR000697">
    <property type="entry name" value="WH1/EVH1_dom"/>
</dbReference>
<dbReference type="Proteomes" id="UP000828390">
    <property type="component" value="Unassembled WGS sequence"/>
</dbReference>
<keyword evidence="4" id="KW-1185">Reference proteome</keyword>
<sequence length="120" mass="13772">MVWEQVLTDNFVYKTLSTYFHTFEAHVCQAGLKFASEKEAAHFQKMVEGKLMERVQKRMERQKQRQGNRGNSSGINQPHVTSDVESGAPPAQVYVTSVRNNTNKKDKATKGRKKQLTNER</sequence>
<dbReference type="Gene3D" id="2.30.29.30">
    <property type="entry name" value="Pleckstrin-homology domain (PH domain)/Phosphotyrosine-binding domain (PTB)"/>
    <property type="match status" value="1"/>
</dbReference>
<dbReference type="PROSITE" id="PS50229">
    <property type="entry name" value="WH1"/>
    <property type="match status" value="1"/>
</dbReference>
<evidence type="ECO:0000313" key="3">
    <source>
        <dbReference type="EMBL" id="KAH3892733.1"/>
    </source>
</evidence>
<evidence type="ECO:0000259" key="2">
    <source>
        <dbReference type="PROSITE" id="PS50229"/>
    </source>
</evidence>
<feature type="region of interest" description="Disordered" evidence="1">
    <location>
        <begin position="52"/>
        <end position="120"/>
    </location>
</feature>
<dbReference type="SUPFAM" id="SSF50729">
    <property type="entry name" value="PH domain-like"/>
    <property type="match status" value="1"/>
</dbReference>
<proteinExistence type="predicted"/>
<dbReference type="InterPro" id="IPR011993">
    <property type="entry name" value="PH-like_dom_sf"/>
</dbReference>
<gene>
    <name evidence="3" type="ORF">DPMN_016860</name>
</gene>
<organism evidence="3 4">
    <name type="scientific">Dreissena polymorpha</name>
    <name type="common">Zebra mussel</name>
    <name type="synonym">Mytilus polymorpha</name>
    <dbReference type="NCBI Taxonomy" id="45954"/>
    <lineage>
        <taxon>Eukaryota</taxon>
        <taxon>Metazoa</taxon>
        <taxon>Spiralia</taxon>
        <taxon>Lophotrochozoa</taxon>
        <taxon>Mollusca</taxon>
        <taxon>Bivalvia</taxon>
        <taxon>Autobranchia</taxon>
        <taxon>Heteroconchia</taxon>
        <taxon>Euheterodonta</taxon>
        <taxon>Imparidentia</taxon>
        <taxon>Neoheterodontei</taxon>
        <taxon>Myida</taxon>
        <taxon>Dreissenoidea</taxon>
        <taxon>Dreissenidae</taxon>
        <taxon>Dreissena</taxon>
    </lineage>
</organism>
<evidence type="ECO:0000313" key="4">
    <source>
        <dbReference type="Proteomes" id="UP000828390"/>
    </source>
</evidence>
<protein>
    <recommendedName>
        <fullName evidence="2">WH1 domain-containing protein</fullName>
    </recommendedName>
</protein>
<reference evidence="3" key="1">
    <citation type="journal article" date="2019" name="bioRxiv">
        <title>The Genome of the Zebra Mussel, Dreissena polymorpha: A Resource for Invasive Species Research.</title>
        <authorList>
            <person name="McCartney M.A."/>
            <person name="Auch B."/>
            <person name="Kono T."/>
            <person name="Mallez S."/>
            <person name="Zhang Y."/>
            <person name="Obille A."/>
            <person name="Becker A."/>
            <person name="Abrahante J.E."/>
            <person name="Garbe J."/>
            <person name="Badalamenti J.P."/>
            <person name="Herman A."/>
            <person name="Mangelson H."/>
            <person name="Liachko I."/>
            <person name="Sullivan S."/>
            <person name="Sone E.D."/>
            <person name="Koren S."/>
            <person name="Silverstein K.A.T."/>
            <person name="Beckman K.B."/>
            <person name="Gohl D.M."/>
        </authorList>
    </citation>
    <scope>NUCLEOTIDE SEQUENCE</scope>
    <source>
        <strain evidence="3">Duluth1</strain>
        <tissue evidence="3">Whole animal</tissue>
    </source>
</reference>
<feature type="compositionally biased region" description="Polar residues" evidence="1">
    <location>
        <begin position="65"/>
        <end position="84"/>
    </location>
</feature>
<comment type="caution">
    <text evidence="3">The sequence shown here is derived from an EMBL/GenBank/DDBJ whole genome shotgun (WGS) entry which is preliminary data.</text>
</comment>
<dbReference type="EMBL" id="JAIWYP010000001">
    <property type="protein sequence ID" value="KAH3892733.1"/>
    <property type="molecule type" value="Genomic_DNA"/>
</dbReference>
<evidence type="ECO:0000256" key="1">
    <source>
        <dbReference type="SAM" id="MobiDB-lite"/>
    </source>
</evidence>